<name>A0ABX0RGU6_9GAMM</name>
<keyword evidence="2" id="KW-1185">Reference proteome</keyword>
<sequence>MPLSRLRQQGGAVVLTIPGEIIASMGWRIGTELDVSASGEGVSITPLHRTARGRKTVSELLAGIDSEEIILLNQELSDELSSEPTGREDI</sequence>
<dbReference type="Proteomes" id="UP001515683">
    <property type="component" value="Unassembled WGS sequence"/>
</dbReference>
<dbReference type="SUPFAM" id="SSF89447">
    <property type="entry name" value="AbrB/MazE/MraZ-like"/>
    <property type="match status" value="1"/>
</dbReference>
<comment type="caution">
    <text evidence="1">The sequence shown here is derived from an EMBL/GenBank/DDBJ whole genome shotgun (WGS) entry which is preliminary data.</text>
</comment>
<organism evidence="1 2">
    <name type="scientific">Candidatus Pantoea multigeneris</name>
    <dbReference type="NCBI Taxonomy" id="2608357"/>
    <lineage>
        <taxon>Bacteria</taxon>
        <taxon>Pseudomonadati</taxon>
        <taxon>Pseudomonadota</taxon>
        <taxon>Gammaproteobacteria</taxon>
        <taxon>Enterobacterales</taxon>
        <taxon>Erwiniaceae</taxon>
        <taxon>Pantoea</taxon>
    </lineage>
</organism>
<dbReference type="InterPro" id="IPR037914">
    <property type="entry name" value="SpoVT-AbrB_sf"/>
</dbReference>
<accession>A0ABX0RGU6</accession>
<protein>
    <submittedName>
        <fullName evidence="1">Antitoxin</fullName>
    </submittedName>
</protein>
<dbReference type="Gene3D" id="2.10.260.10">
    <property type="match status" value="1"/>
</dbReference>
<evidence type="ECO:0000313" key="1">
    <source>
        <dbReference type="EMBL" id="NIF24546.1"/>
    </source>
</evidence>
<evidence type="ECO:0000313" key="2">
    <source>
        <dbReference type="Proteomes" id="UP001515683"/>
    </source>
</evidence>
<gene>
    <name evidence="1" type="ORF">F3J40_23505</name>
</gene>
<dbReference type="RefSeq" id="WP_167018493.1">
    <property type="nucleotide sequence ID" value="NZ_VWXF01000016.1"/>
</dbReference>
<proteinExistence type="predicted"/>
<dbReference type="EMBL" id="VWXF01000016">
    <property type="protein sequence ID" value="NIF24546.1"/>
    <property type="molecule type" value="Genomic_DNA"/>
</dbReference>
<reference evidence="1 2" key="1">
    <citation type="journal article" date="2019" name="bioRxiv">
        <title>Bacteria contribute to plant secondary compound degradation in a generalist herbivore system.</title>
        <authorList>
            <person name="Francoeur C.B."/>
            <person name="Khadempour L."/>
            <person name="Moreira-Soto R.D."/>
            <person name="Gotting K."/>
            <person name="Book A.J."/>
            <person name="Pinto-Tomas A.A."/>
            <person name="Keefover-Ring K."/>
            <person name="Currie C.R."/>
        </authorList>
    </citation>
    <scope>NUCLEOTIDE SEQUENCE [LARGE SCALE GENOMIC DNA]</scope>
    <source>
        <strain evidence="1">Acro-835</strain>
    </source>
</reference>